<dbReference type="Pfam" id="PF21796">
    <property type="entry name" value="Cac1_C"/>
    <property type="match status" value="1"/>
</dbReference>
<dbReference type="GO" id="GO:0033186">
    <property type="term" value="C:CAF-1 complex"/>
    <property type="evidence" value="ECO:0007669"/>
    <property type="project" value="TreeGrafter"/>
</dbReference>
<dbReference type="Proteomes" id="UP001211065">
    <property type="component" value="Unassembled WGS sequence"/>
</dbReference>
<feature type="domain" description="Chromatin assembly factor 1 subunit A dimerization" evidence="9">
    <location>
        <begin position="484"/>
        <end position="555"/>
    </location>
</feature>
<keyword evidence="3" id="KW-0227">DNA damage</keyword>
<evidence type="ECO:0000259" key="10">
    <source>
        <dbReference type="Pfam" id="PF21796"/>
    </source>
</evidence>
<dbReference type="GO" id="GO:0006334">
    <property type="term" value="P:nucleosome assembly"/>
    <property type="evidence" value="ECO:0007669"/>
    <property type="project" value="TreeGrafter"/>
</dbReference>
<dbReference type="InterPro" id="IPR021644">
    <property type="entry name" value="CAF-1_p150_acidic"/>
</dbReference>
<evidence type="ECO:0000256" key="7">
    <source>
        <dbReference type="SAM" id="MobiDB-lite"/>
    </source>
</evidence>
<organism evidence="11 12">
    <name type="scientific">Clydaea vesicula</name>
    <dbReference type="NCBI Taxonomy" id="447962"/>
    <lineage>
        <taxon>Eukaryota</taxon>
        <taxon>Fungi</taxon>
        <taxon>Fungi incertae sedis</taxon>
        <taxon>Chytridiomycota</taxon>
        <taxon>Chytridiomycota incertae sedis</taxon>
        <taxon>Chytridiomycetes</taxon>
        <taxon>Lobulomycetales</taxon>
        <taxon>Lobulomycetaceae</taxon>
        <taxon>Clydaea</taxon>
    </lineage>
</organism>
<evidence type="ECO:0000256" key="1">
    <source>
        <dbReference type="ARBA" id="ARBA00004123"/>
    </source>
</evidence>
<protein>
    <recommendedName>
        <fullName evidence="13">Chromatin assembly factor 1 subunit A</fullName>
    </recommendedName>
</protein>
<reference evidence="11" key="1">
    <citation type="submission" date="2020-05" db="EMBL/GenBank/DDBJ databases">
        <title>Phylogenomic resolution of chytrid fungi.</title>
        <authorList>
            <person name="Stajich J.E."/>
            <person name="Amses K."/>
            <person name="Simmons R."/>
            <person name="Seto K."/>
            <person name="Myers J."/>
            <person name="Bonds A."/>
            <person name="Quandt C.A."/>
            <person name="Barry K."/>
            <person name="Liu P."/>
            <person name="Grigoriev I."/>
            <person name="Longcore J.E."/>
            <person name="James T.Y."/>
        </authorList>
    </citation>
    <scope>NUCLEOTIDE SEQUENCE</scope>
    <source>
        <strain evidence="11">JEL0476</strain>
    </source>
</reference>
<comment type="caution">
    <text evidence="11">The sequence shown here is derived from an EMBL/GenBank/DDBJ whole genome shotgun (WGS) entry which is preliminary data.</text>
</comment>
<keyword evidence="5" id="KW-0234">DNA repair</keyword>
<dbReference type="InterPro" id="IPR022043">
    <property type="entry name" value="CAF1A_DD"/>
</dbReference>
<evidence type="ECO:0000256" key="3">
    <source>
        <dbReference type="ARBA" id="ARBA00022763"/>
    </source>
</evidence>
<feature type="region of interest" description="Disordered" evidence="7">
    <location>
        <begin position="220"/>
        <end position="257"/>
    </location>
</feature>
<feature type="compositionally biased region" description="Acidic residues" evidence="7">
    <location>
        <begin position="533"/>
        <end position="562"/>
    </location>
</feature>
<dbReference type="GO" id="GO:0006260">
    <property type="term" value="P:DNA replication"/>
    <property type="evidence" value="ECO:0007669"/>
    <property type="project" value="UniProtKB-KW"/>
</dbReference>
<name>A0AAD5U7T6_9FUNG</name>
<dbReference type="GO" id="GO:0006281">
    <property type="term" value="P:DNA repair"/>
    <property type="evidence" value="ECO:0007669"/>
    <property type="project" value="UniProtKB-KW"/>
</dbReference>
<dbReference type="EMBL" id="JADGJW010000058">
    <property type="protein sequence ID" value="KAJ3225562.1"/>
    <property type="molecule type" value="Genomic_DNA"/>
</dbReference>
<evidence type="ECO:0000313" key="11">
    <source>
        <dbReference type="EMBL" id="KAJ3225562.1"/>
    </source>
</evidence>
<evidence type="ECO:0000256" key="5">
    <source>
        <dbReference type="ARBA" id="ARBA00023204"/>
    </source>
</evidence>
<feature type="domain" description="Chromatin assembly factor 1 subunit Cac1-like C-terminal" evidence="10">
    <location>
        <begin position="738"/>
        <end position="781"/>
    </location>
</feature>
<evidence type="ECO:0000256" key="6">
    <source>
        <dbReference type="ARBA" id="ARBA00023242"/>
    </source>
</evidence>
<dbReference type="PANTHER" id="PTHR15272:SF0">
    <property type="entry name" value="CHROMATIN ASSEMBLY FACTOR 1 SUBUNIT A"/>
    <property type="match status" value="1"/>
</dbReference>
<feature type="compositionally biased region" description="Polar residues" evidence="7">
    <location>
        <begin position="228"/>
        <end position="243"/>
    </location>
</feature>
<feature type="compositionally biased region" description="Basic and acidic residues" evidence="7">
    <location>
        <begin position="244"/>
        <end position="257"/>
    </location>
</feature>
<evidence type="ECO:0000256" key="2">
    <source>
        <dbReference type="ARBA" id="ARBA00022705"/>
    </source>
</evidence>
<evidence type="ECO:0000313" key="12">
    <source>
        <dbReference type="Proteomes" id="UP001211065"/>
    </source>
</evidence>
<accession>A0AAD5U7T6</accession>
<proteinExistence type="predicted"/>
<evidence type="ECO:0000259" key="8">
    <source>
        <dbReference type="Pfam" id="PF11600"/>
    </source>
</evidence>
<comment type="subcellular location">
    <subcellularLocation>
        <location evidence="1">Nucleus</location>
    </subcellularLocation>
</comment>
<dbReference type="GO" id="GO:0005634">
    <property type="term" value="C:nucleus"/>
    <property type="evidence" value="ECO:0007669"/>
    <property type="project" value="UniProtKB-SubCell"/>
</dbReference>
<dbReference type="AlphaFoldDB" id="A0AAD5U7T6"/>
<keyword evidence="6" id="KW-0539">Nucleus</keyword>
<dbReference type="Pfam" id="PF11600">
    <property type="entry name" value="CAF1A_acidic"/>
    <property type="match status" value="1"/>
</dbReference>
<sequence>MDMESNNSCIPVNSDINIDILKRKRPESSNVNTTENSTTNVKKLKKLENFDKTLFPTFNQEPSLDLMEHTTTLSELLDFRREITNYCTQNLSLSLLAKFVHESDLDIENLALVVKNKLFPKNKNNLDTLKDNDQNIINNIKNQIESCKVFQRVNYGLDDTVENKKYSVWRWEVNDIKYFPEDLKEILLERKSYRKTFRENLLKAANTALLKHDVNNTSFPLTPKKSMTPKNCNPVTYKKTPTSKAERNAEKKVEKEKKEAEKLARENMKLIKEKERLLEKERKELEKKLKEEEKERKHHNQKTAKLAKEDEKKLMEEAKLKKENKQKSIMGFFSKVDKQAKPLDEVMTTDEAHLYYRQLFPPFHVKSRMKLALINKFYPTLNEEQFPYPLKENFDTLFFGEEEGNCIFMQKETKISLVSLKNVLLELNRIKQLRLKNRKHVLSSSENDVVVLEGKNEITEKDEIIDVDCLNNERRLNLKDTPIKLLQFHENVRPAFYGYVNLKDSAILRNGKNPFKMDRVRFDYDFDSEAEWEEEEVEGEELKSDEEEDGEADGDIADEEDGWCVPHGYLSDDERDEDQVIKVSKDFPRRKKLEKLKAVIIGPLHVINEPKILIADQDGIVTKSPILKTYAKNITNADDNVDYTREIEFLKSFPVNFFDENIQAIDPNEENLGKSCSGLSTPDANKSKADNYLTIIMNPKNFLNTENIKQAINKKKASPNNNENRSKKLLFPEEHIGDLKELIKGSQKTTVKLIEDIKEKWPTVSKAQIEIKLRQIAIKEKRNDDSVNIK</sequence>
<gene>
    <name evidence="11" type="ORF">HK099_006596</name>
</gene>
<keyword evidence="4" id="KW-0143">Chaperone</keyword>
<evidence type="ECO:0000259" key="9">
    <source>
        <dbReference type="Pfam" id="PF12253"/>
    </source>
</evidence>
<evidence type="ECO:0000256" key="4">
    <source>
        <dbReference type="ARBA" id="ARBA00023186"/>
    </source>
</evidence>
<evidence type="ECO:0008006" key="13">
    <source>
        <dbReference type="Google" id="ProtNLM"/>
    </source>
</evidence>
<dbReference type="Pfam" id="PF12253">
    <property type="entry name" value="CAF1A_dimeriz"/>
    <property type="match status" value="1"/>
</dbReference>
<dbReference type="InterPro" id="IPR048800">
    <property type="entry name" value="Cac1-like_C"/>
</dbReference>
<feature type="domain" description="Chromatin assembly factor 1 p150 subunit acidic region" evidence="8">
    <location>
        <begin position="243"/>
        <end position="370"/>
    </location>
</feature>
<keyword evidence="12" id="KW-1185">Reference proteome</keyword>
<feature type="region of interest" description="Disordered" evidence="7">
    <location>
        <begin position="533"/>
        <end position="571"/>
    </location>
</feature>
<dbReference type="PANTHER" id="PTHR15272">
    <property type="entry name" value="CHROMATIN ASSEMBLY FACTOR 1 SUBUNIT A CAF-1 SUBUNIT A"/>
    <property type="match status" value="1"/>
</dbReference>
<keyword evidence="2" id="KW-0235">DNA replication</keyword>